<dbReference type="PANTHER" id="PTHR42792">
    <property type="entry name" value="FLAGELLIN"/>
    <property type="match status" value="1"/>
</dbReference>
<protein>
    <recommendedName>
        <fullName evidence="4">Flagellin</fullName>
    </recommendedName>
</protein>
<keyword evidence="3 4" id="KW-0975">Bacterial flagellum</keyword>
<keyword evidence="2 4" id="KW-0964">Secreted</keyword>
<evidence type="ECO:0000256" key="1">
    <source>
        <dbReference type="ARBA" id="ARBA00005709"/>
    </source>
</evidence>
<name>G6YQV4_9GAMM</name>
<keyword evidence="8" id="KW-0969">Cilium</keyword>
<evidence type="ECO:0000256" key="2">
    <source>
        <dbReference type="ARBA" id="ARBA00022525"/>
    </source>
</evidence>
<accession>G6YQV4</accession>
<dbReference type="Proteomes" id="UP000003208">
    <property type="component" value="Unassembled WGS sequence"/>
</dbReference>
<evidence type="ECO:0000259" key="6">
    <source>
        <dbReference type="Pfam" id="PF00669"/>
    </source>
</evidence>
<dbReference type="PRINTS" id="PR00207">
    <property type="entry name" value="FLAGELLIN"/>
</dbReference>
<proteinExistence type="inferred from homology"/>
<evidence type="ECO:0000259" key="7">
    <source>
        <dbReference type="Pfam" id="PF00700"/>
    </source>
</evidence>
<dbReference type="InterPro" id="IPR042187">
    <property type="entry name" value="Flagellin_C_sub2"/>
</dbReference>
<dbReference type="SUPFAM" id="SSF64518">
    <property type="entry name" value="Phase 1 flagellin"/>
    <property type="match status" value="1"/>
</dbReference>
<dbReference type="GO" id="GO:0005576">
    <property type="term" value="C:extracellular region"/>
    <property type="evidence" value="ECO:0007669"/>
    <property type="project" value="UniProtKB-SubCell"/>
</dbReference>
<dbReference type="Gene3D" id="6.10.10.10">
    <property type="entry name" value="Flagellar export chaperone, C-terminal domain"/>
    <property type="match status" value="1"/>
</dbReference>
<evidence type="ECO:0000313" key="8">
    <source>
        <dbReference type="EMBL" id="EHJ05411.1"/>
    </source>
</evidence>
<feature type="domain" description="Flagellin N-terminal" evidence="6">
    <location>
        <begin position="5"/>
        <end position="142"/>
    </location>
</feature>
<evidence type="ECO:0000256" key="5">
    <source>
        <dbReference type="SAM" id="Coils"/>
    </source>
</evidence>
<evidence type="ECO:0000313" key="9">
    <source>
        <dbReference type="Proteomes" id="UP000003208"/>
    </source>
</evidence>
<dbReference type="EMBL" id="AGTR01000023">
    <property type="protein sequence ID" value="EHJ05411.1"/>
    <property type="molecule type" value="Genomic_DNA"/>
</dbReference>
<evidence type="ECO:0000256" key="4">
    <source>
        <dbReference type="RuleBase" id="RU362073"/>
    </source>
</evidence>
<keyword evidence="9" id="KW-1185">Reference proteome</keyword>
<dbReference type="GO" id="GO:0005198">
    <property type="term" value="F:structural molecule activity"/>
    <property type="evidence" value="ECO:0007669"/>
    <property type="project" value="UniProtKB-UniRule"/>
</dbReference>
<reference evidence="8 9" key="1">
    <citation type="journal article" date="2012" name="J. Bacteriol.">
        <title>Genome sequence of deep-sea manganese-oxidizing bacterium Marinobacter manganoxydans MnI7-9.</title>
        <authorList>
            <person name="Wang H."/>
            <person name="Li H."/>
            <person name="Shao Z."/>
            <person name="Liao S."/>
            <person name="Johnstone L."/>
            <person name="Rensing C."/>
            <person name="Wang G."/>
        </authorList>
    </citation>
    <scope>NUCLEOTIDE SEQUENCE [LARGE SCALE GENOMIC DNA]</scope>
    <source>
        <strain evidence="8 9">MnI7-9</strain>
    </source>
</reference>
<dbReference type="InterPro" id="IPR001029">
    <property type="entry name" value="Flagellin_N"/>
</dbReference>
<dbReference type="Pfam" id="PF00700">
    <property type="entry name" value="Flagellin_C"/>
    <property type="match status" value="1"/>
</dbReference>
<dbReference type="RefSeq" id="WP_008171333.1">
    <property type="nucleotide sequence ID" value="NZ_AGTR01000023.1"/>
</dbReference>
<gene>
    <name evidence="8" type="ORF">KYE_05891</name>
</gene>
<dbReference type="Gene3D" id="1.20.1330.10">
    <property type="entry name" value="f41 fragment of flagellin, N-terminal domain"/>
    <property type="match status" value="2"/>
</dbReference>
<keyword evidence="8" id="KW-0966">Cell projection</keyword>
<dbReference type="AlphaFoldDB" id="G6YQV4"/>
<feature type="domain" description="Flagellin C-terminal" evidence="7">
    <location>
        <begin position="540"/>
        <end position="623"/>
    </location>
</feature>
<organism evidence="8 9">
    <name type="scientific">Marinobacter manganoxydans MnI7-9</name>
    <dbReference type="NCBI Taxonomy" id="1094979"/>
    <lineage>
        <taxon>Bacteria</taxon>
        <taxon>Pseudomonadati</taxon>
        <taxon>Pseudomonadota</taxon>
        <taxon>Gammaproteobacteria</taxon>
        <taxon>Pseudomonadales</taxon>
        <taxon>Marinobacteraceae</taxon>
        <taxon>Marinobacter</taxon>
    </lineage>
</organism>
<comment type="function">
    <text evidence="4">Flagellin is the subunit protein which polymerizes to form the filaments of bacterial flagella.</text>
</comment>
<feature type="coiled-coil region" evidence="5">
    <location>
        <begin position="75"/>
        <end position="129"/>
    </location>
</feature>
<keyword evidence="5" id="KW-0175">Coiled coil</keyword>
<comment type="similarity">
    <text evidence="1 4">Belongs to the bacterial flagellin family.</text>
</comment>
<dbReference type="PANTHER" id="PTHR42792:SF2">
    <property type="entry name" value="FLAGELLIN"/>
    <property type="match status" value="1"/>
</dbReference>
<dbReference type="GO" id="GO:0009288">
    <property type="term" value="C:bacterial-type flagellum"/>
    <property type="evidence" value="ECO:0007669"/>
    <property type="project" value="UniProtKB-SubCell"/>
</dbReference>
<dbReference type="InterPro" id="IPR001492">
    <property type="entry name" value="Flagellin"/>
</dbReference>
<dbReference type="Gene3D" id="3.30.70.2120">
    <property type="match status" value="1"/>
</dbReference>
<keyword evidence="8" id="KW-0282">Flagellum</keyword>
<sequence>MPQVINTNIASLNAQRNLNASQGQANVALERLSSGLRINSAKDDAAGLAISERFQSQIAGLNQAQRNANDGISLAQTAEGAMDEITNNLQRIRELAVQSANATNSISDRQALNQEVQQRIEEINRIASQTSFNGLKVLDGTFATQTFQVGANTGETIAISGLDSRGSQIGSILKETSGLGGYVLGPGEPATTRFDVSSFSFNGTDDISGDTSINGVALSSLSLADVNSPTELATAIQTEIDDVLQNGTPAEQEALTGISVDSIGQSLVFQNQNNETASIELNLIDDVVTVETAGDLSGISDTTTGTLLADADVDSAVGVTEGGTFSFNVSGTVGGAALSEPYEISVDTTGLDRAGFLAAINEALDNFDGADLSALQVTDSTNFVIAGANGDSANISNIQFTGNDGGSLVQTTTLAPAEDLTLIDSFTDGNSYNFNVDLNGTVYNFEGLSSLNDIVSQVNAKSNETGIQANLNADNDEIFFSSQFGEPFTIDIQADLNNDGTFDALSESLQSVVATAEDDTTSMNDIDISTREGADLAMIAVDYAIDTINGFRAELGAVQNRFESTIANLATTSENLSASNSRIRDADFAAESAELARTQVLQQAGLSVLAQANARPQQVLQLLQG</sequence>
<evidence type="ECO:0000256" key="3">
    <source>
        <dbReference type="ARBA" id="ARBA00023143"/>
    </source>
</evidence>
<dbReference type="InterPro" id="IPR046358">
    <property type="entry name" value="Flagellin_C"/>
</dbReference>
<comment type="subcellular location">
    <subcellularLocation>
        <location evidence="4">Secreted</location>
    </subcellularLocation>
    <subcellularLocation>
        <location evidence="4">Bacterial flagellum</location>
    </subcellularLocation>
</comment>
<dbReference type="PATRIC" id="fig|1094979.3.peg.1134"/>
<dbReference type="Pfam" id="PF00669">
    <property type="entry name" value="Flagellin_N"/>
    <property type="match status" value="1"/>
</dbReference>